<dbReference type="GO" id="GO:1990573">
    <property type="term" value="P:potassium ion import across plasma membrane"/>
    <property type="evidence" value="ECO:0007669"/>
    <property type="project" value="TreeGrafter"/>
</dbReference>
<feature type="transmembrane region" description="Helical" evidence="6">
    <location>
        <begin position="238"/>
        <end position="256"/>
    </location>
</feature>
<organism evidence="8 9">
    <name type="scientific">Chunga burmeisteri</name>
    <name type="common">Black-legged seriema</name>
    <dbReference type="NCBI Taxonomy" id="1352770"/>
    <lineage>
        <taxon>Eukaryota</taxon>
        <taxon>Metazoa</taxon>
        <taxon>Chordata</taxon>
        <taxon>Craniata</taxon>
        <taxon>Vertebrata</taxon>
        <taxon>Euteleostomi</taxon>
        <taxon>Archelosauria</taxon>
        <taxon>Archosauria</taxon>
        <taxon>Dinosauria</taxon>
        <taxon>Saurischia</taxon>
        <taxon>Theropoda</taxon>
        <taxon>Coelurosauria</taxon>
        <taxon>Aves</taxon>
        <taxon>Neognathae</taxon>
        <taxon>Neoaves</taxon>
        <taxon>Telluraves</taxon>
        <taxon>Australaves</taxon>
        <taxon>Cariamiformes</taxon>
        <taxon>Cariamidae</taxon>
        <taxon>Chunga</taxon>
    </lineage>
</organism>
<keyword evidence="2 6" id="KW-0812">Transmembrane</keyword>
<dbReference type="GO" id="GO:0006884">
    <property type="term" value="P:cell volume homeostasis"/>
    <property type="evidence" value="ECO:0007669"/>
    <property type="project" value="TreeGrafter"/>
</dbReference>
<feature type="non-terminal residue" evidence="8">
    <location>
        <position position="604"/>
    </location>
</feature>
<evidence type="ECO:0000313" key="9">
    <source>
        <dbReference type="Proteomes" id="UP000541181"/>
    </source>
</evidence>
<feature type="transmembrane region" description="Helical" evidence="6">
    <location>
        <begin position="262"/>
        <end position="282"/>
    </location>
</feature>
<evidence type="ECO:0000256" key="3">
    <source>
        <dbReference type="ARBA" id="ARBA00022989"/>
    </source>
</evidence>
<dbReference type="GO" id="GO:0015379">
    <property type="term" value="F:potassium:chloride symporter activity"/>
    <property type="evidence" value="ECO:0007669"/>
    <property type="project" value="TreeGrafter"/>
</dbReference>
<keyword evidence="9" id="KW-1185">Reference proteome</keyword>
<proteinExistence type="predicted"/>
<dbReference type="OrthoDB" id="2020542at2759"/>
<dbReference type="Pfam" id="PF00324">
    <property type="entry name" value="AA_permease"/>
    <property type="match status" value="1"/>
</dbReference>
<evidence type="ECO:0000256" key="5">
    <source>
        <dbReference type="SAM" id="MobiDB-lite"/>
    </source>
</evidence>
<feature type="transmembrane region" description="Helical" evidence="6">
    <location>
        <begin position="186"/>
        <end position="210"/>
    </location>
</feature>
<reference evidence="8 9" key="1">
    <citation type="submission" date="2019-09" db="EMBL/GenBank/DDBJ databases">
        <title>Bird 10,000 Genomes (B10K) Project - Family phase.</title>
        <authorList>
            <person name="Zhang G."/>
        </authorList>
    </citation>
    <scope>NUCLEOTIDE SEQUENCE [LARGE SCALE GENOMIC DNA]</scope>
    <source>
        <strain evidence="8">B10K-CU-031-22</strain>
    </source>
</reference>
<dbReference type="EMBL" id="VZRC01001515">
    <property type="protein sequence ID" value="NWS64540.1"/>
    <property type="molecule type" value="Genomic_DNA"/>
</dbReference>
<dbReference type="InterPro" id="IPR004841">
    <property type="entry name" value="AA-permease/SLC12A_dom"/>
</dbReference>
<feature type="transmembrane region" description="Helical" evidence="6">
    <location>
        <begin position="64"/>
        <end position="84"/>
    </location>
</feature>
<feature type="transmembrane region" description="Helical" evidence="6">
    <location>
        <begin position="33"/>
        <end position="52"/>
    </location>
</feature>
<dbReference type="InterPro" id="IPR004842">
    <property type="entry name" value="SLC12A_fam"/>
</dbReference>
<dbReference type="Proteomes" id="UP000541181">
    <property type="component" value="Unassembled WGS sequence"/>
</dbReference>
<sequence>GTHGALVLQCVAGAMYITGFAESIADVLNLSNIWAVRGISLAVLLGLLGINLAGVKWIIRLQLLLLFLLAVSTLDFVIGSFTHLDPEHGFVGYSEELMFNNTLPDYSQGESFFTVFGVFFPAATGVMAGFNMSGDLQKPATNIPLGSLAAIATSWFLYMVFVFLLGAVCTRQSLRYDFMIAEKVSLVGFLFLLGLYISSLASCMGGLYGAPRILQCIAQENVIPMLAFLGRGKGPNKTPVAAICLTSLITMAFVFIGQVNVLAPIVTIIFMLTYIAVDYSYFSVSLSYNVQQKPDETQTKNTRPAHSSQPLIFNKPSSHAADGVIQSRSNGTLLEFTKDMDQLFKPFRSEPGACKKGRAENLTQKVKQKKAKKPAKQTLQDSFLLDLHDGAPLARYGVDETAEPHSESRQDLGEQSCRDNADPYSSPAADAQQIPGLPEQGEQLCSEVPVLPGQRGEESSIRQQNPELGIQQITESFYSKFCNHWVSFAGAIVSLIIMFVIQWIYTLVSLAAAVILYFYIGQVSPGLPLGAAANFSFFGWIKSVLITVCRRKPSPKEQIVVTPSFATVGMETTQLTEENADFASRDRYHQSSLISRKAFGNQFQ</sequence>
<feature type="compositionally biased region" description="Basic and acidic residues" evidence="5">
    <location>
        <begin position="402"/>
        <end position="421"/>
    </location>
</feature>
<comment type="caution">
    <text evidence="8">The sequence shown here is derived from an EMBL/GenBank/DDBJ whole genome shotgun (WGS) entry which is preliminary data.</text>
</comment>
<feature type="transmembrane region" description="Helical" evidence="6">
    <location>
        <begin position="145"/>
        <end position="166"/>
    </location>
</feature>
<evidence type="ECO:0000313" key="8">
    <source>
        <dbReference type="EMBL" id="NWS64540.1"/>
    </source>
</evidence>
<feature type="compositionally biased region" description="Basic residues" evidence="5">
    <location>
        <begin position="366"/>
        <end position="375"/>
    </location>
</feature>
<protein>
    <submittedName>
        <fullName evidence="8">S12A8 protein</fullName>
    </submittedName>
</protein>
<name>A0A7K5H590_9AVES</name>
<gene>
    <name evidence="8" type="primary">Slc12a8</name>
    <name evidence="8" type="ORF">CHUBUR_R11881</name>
</gene>
<dbReference type="GO" id="GO:0016020">
    <property type="term" value="C:membrane"/>
    <property type="evidence" value="ECO:0007669"/>
    <property type="project" value="UniProtKB-SubCell"/>
</dbReference>
<feature type="region of interest" description="Disordered" evidence="5">
    <location>
        <begin position="349"/>
        <end position="377"/>
    </location>
</feature>
<dbReference type="PANTHER" id="PTHR11827:SF6">
    <property type="entry name" value="SOLUTE CARRIER FAMILY 12 MEMBER 8"/>
    <property type="match status" value="1"/>
</dbReference>
<dbReference type="PANTHER" id="PTHR11827">
    <property type="entry name" value="SOLUTE CARRIER FAMILY 12, CATION COTRANSPORTERS"/>
    <property type="match status" value="1"/>
</dbReference>
<dbReference type="GO" id="GO:0055075">
    <property type="term" value="P:potassium ion homeostasis"/>
    <property type="evidence" value="ECO:0007669"/>
    <property type="project" value="TreeGrafter"/>
</dbReference>
<feature type="domain" description="Amino acid permease/ SLC12A" evidence="7">
    <location>
        <begin position="11"/>
        <end position="292"/>
    </location>
</feature>
<dbReference type="AlphaFoldDB" id="A0A7K5H590"/>
<evidence type="ECO:0000256" key="4">
    <source>
        <dbReference type="ARBA" id="ARBA00023136"/>
    </source>
</evidence>
<keyword evidence="4 6" id="KW-0472">Membrane</keyword>
<feature type="region of interest" description="Disordered" evidence="5">
    <location>
        <begin position="400"/>
        <end position="433"/>
    </location>
</feature>
<comment type="subcellular location">
    <subcellularLocation>
        <location evidence="1">Membrane</location>
        <topology evidence="1">Multi-pass membrane protein</topology>
    </subcellularLocation>
</comment>
<dbReference type="GO" id="GO:0055064">
    <property type="term" value="P:chloride ion homeostasis"/>
    <property type="evidence" value="ECO:0007669"/>
    <property type="project" value="TreeGrafter"/>
</dbReference>
<evidence type="ECO:0000259" key="7">
    <source>
        <dbReference type="Pfam" id="PF00324"/>
    </source>
</evidence>
<evidence type="ECO:0000256" key="2">
    <source>
        <dbReference type="ARBA" id="ARBA00022692"/>
    </source>
</evidence>
<feature type="transmembrane region" description="Helical" evidence="6">
    <location>
        <begin position="488"/>
        <end position="520"/>
    </location>
</feature>
<evidence type="ECO:0000256" key="6">
    <source>
        <dbReference type="SAM" id="Phobius"/>
    </source>
</evidence>
<dbReference type="Gene3D" id="1.20.1740.10">
    <property type="entry name" value="Amino acid/polyamine transporter I"/>
    <property type="match status" value="1"/>
</dbReference>
<keyword evidence="3 6" id="KW-1133">Transmembrane helix</keyword>
<feature type="transmembrane region" description="Helical" evidence="6">
    <location>
        <begin position="526"/>
        <end position="548"/>
    </location>
</feature>
<feature type="transmembrane region" description="Helical" evidence="6">
    <location>
        <begin position="112"/>
        <end position="133"/>
    </location>
</feature>
<feature type="non-terminal residue" evidence="8">
    <location>
        <position position="1"/>
    </location>
</feature>
<evidence type="ECO:0000256" key="1">
    <source>
        <dbReference type="ARBA" id="ARBA00004141"/>
    </source>
</evidence>
<accession>A0A7K5H590</accession>